<reference evidence="1 2" key="1">
    <citation type="submission" date="2024-02" db="EMBL/GenBank/DDBJ databases">
        <title>De novo assembly and annotation of 12 fungi associated with fruit tree decline syndrome in Ontario, Canada.</title>
        <authorList>
            <person name="Sulman M."/>
            <person name="Ellouze W."/>
            <person name="Ilyukhin E."/>
        </authorList>
    </citation>
    <scope>NUCLEOTIDE SEQUENCE [LARGE SCALE GENOMIC DNA]</scope>
    <source>
        <strain evidence="1 2">M42-189</strain>
    </source>
</reference>
<sequence>MAIQEYQNGTFFLPKVLSDLTPDLLTHGSLAARHRQRKSIGGNFRISKARRLSSRQSICYLLVAESDELRKPRVRIIFVGRLEMAPDGEDCKLLHADRQAFIGANPDCMVEEFGPGRWCVSVTHARLAVIEPNPQWENA</sequence>
<protein>
    <recommendedName>
        <fullName evidence="3">Transposase</fullName>
    </recommendedName>
</protein>
<dbReference type="EMBL" id="JAKJXO020000006">
    <property type="protein sequence ID" value="KAL1603712.1"/>
    <property type="molecule type" value="Genomic_DNA"/>
</dbReference>
<evidence type="ECO:0008006" key="3">
    <source>
        <dbReference type="Google" id="ProtNLM"/>
    </source>
</evidence>
<comment type="caution">
    <text evidence="1">The sequence shown here is derived from an EMBL/GenBank/DDBJ whole genome shotgun (WGS) entry which is preliminary data.</text>
</comment>
<gene>
    <name evidence="1" type="ORF">SLS60_005302</name>
</gene>
<accession>A0ABR3RH93</accession>
<name>A0ABR3RH93_9PLEO</name>
<organism evidence="1 2">
    <name type="scientific">Paraconiothyrium brasiliense</name>
    <dbReference type="NCBI Taxonomy" id="300254"/>
    <lineage>
        <taxon>Eukaryota</taxon>
        <taxon>Fungi</taxon>
        <taxon>Dikarya</taxon>
        <taxon>Ascomycota</taxon>
        <taxon>Pezizomycotina</taxon>
        <taxon>Dothideomycetes</taxon>
        <taxon>Pleosporomycetidae</taxon>
        <taxon>Pleosporales</taxon>
        <taxon>Massarineae</taxon>
        <taxon>Didymosphaeriaceae</taxon>
        <taxon>Paraconiothyrium</taxon>
    </lineage>
</organism>
<keyword evidence="2" id="KW-1185">Reference proteome</keyword>
<evidence type="ECO:0000313" key="1">
    <source>
        <dbReference type="EMBL" id="KAL1603712.1"/>
    </source>
</evidence>
<proteinExistence type="predicted"/>
<evidence type="ECO:0000313" key="2">
    <source>
        <dbReference type="Proteomes" id="UP001521785"/>
    </source>
</evidence>
<dbReference type="Proteomes" id="UP001521785">
    <property type="component" value="Unassembled WGS sequence"/>
</dbReference>